<protein>
    <recommendedName>
        <fullName evidence="4">Lipoprotein</fullName>
    </recommendedName>
</protein>
<dbReference type="PROSITE" id="PS51257">
    <property type="entry name" value="PROKAR_LIPOPROTEIN"/>
    <property type="match status" value="1"/>
</dbReference>
<dbReference type="EMBL" id="JACJKY010000019">
    <property type="protein sequence ID" value="MBM6921552.1"/>
    <property type="molecule type" value="Genomic_DNA"/>
</dbReference>
<evidence type="ECO:0000313" key="2">
    <source>
        <dbReference type="EMBL" id="MBM6921552.1"/>
    </source>
</evidence>
<reference evidence="2" key="1">
    <citation type="submission" date="2020-08" db="EMBL/GenBank/DDBJ databases">
        <authorList>
            <person name="Cejkova D."/>
            <person name="Kubasova T."/>
            <person name="Jahodarova E."/>
            <person name="Rychlik I."/>
        </authorList>
    </citation>
    <scope>NUCLEOTIDE SEQUENCE</scope>
    <source>
        <strain evidence="2">An559</strain>
    </source>
</reference>
<sequence length="269" mass="30701">MSRNVRMMTLLVMGVCLLLLTSCAPEPTISEYGELNYPQLRWMMTPEEAFASLKTEESKAKKTQTGSVDTFDYMVSYTVPGTFLSYDAEIELCFSKWNEEDPLALRRVWVNINDASRTNYELIAGNFEEAQGIVSGELSAEFDRQQAEFDKEQHLYQIIQQSDGSKTMNEIFLDADIYDSDHVIGFKETTRLRSKALTTDLPQELKDQWQAGIDAFYEKHGSETMLQTLHEEPLTSVQVGYTEYKDDSAPTLQVLFDALPLCNVLQFTE</sequence>
<evidence type="ECO:0000256" key="1">
    <source>
        <dbReference type="SAM" id="SignalP"/>
    </source>
</evidence>
<dbReference type="Proteomes" id="UP000774750">
    <property type="component" value="Unassembled WGS sequence"/>
</dbReference>
<gene>
    <name evidence="2" type="ORF">H6A12_10335</name>
</gene>
<proteinExistence type="predicted"/>
<dbReference type="RefSeq" id="WP_204447600.1">
    <property type="nucleotide sequence ID" value="NZ_JACJKY010000019.1"/>
</dbReference>
<feature type="signal peptide" evidence="1">
    <location>
        <begin position="1"/>
        <end position="24"/>
    </location>
</feature>
<organism evidence="2 3">
    <name type="scientific">Merdimmobilis hominis</name>
    <dbReference type="NCBI Taxonomy" id="2897707"/>
    <lineage>
        <taxon>Bacteria</taxon>
        <taxon>Bacillati</taxon>
        <taxon>Bacillota</taxon>
        <taxon>Clostridia</taxon>
        <taxon>Eubacteriales</taxon>
        <taxon>Oscillospiraceae</taxon>
        <taxon>Merdimmobilis</taxon>
    </lineage>
</organism>
<keyword evidence="1" id="KW-0732">Signal</keyword>
<reference evidence="2" key="2">
    <citation type="journal article" date="2021" name="Sci. Rep.">
        <title>The distribution of antibiotic resistance genes in chicken gut microbiota commensals.</title>
        <authorList>
            <person name="Juricova H."/>
            <person name="Matiasovicova J."/>
            <person name="Kubasova T."/>
            <person name="Cejkova D."/>
            <person name="Rychlik I."/>
        </authorList>
    </citation>
    <scope>NUCLEOTIDE SEQUENCE</scope>
    <source>
        <strain evidence="2">An559</strain>
    </source>
</reference>
<name>A0A939BF15_9FIRM</name>
<accession>A0A939BF15</accession>
<evidence type="ECO:0008006" key="4">
    <source>
        <dbReference type="Google" id="ProtNLM"/>
    </source>
</evidence>
<dbReference type="AlphaFoldDB" id="A0A939BF15"/>
<keyword evidence="3" id="KW-1185">Reference proteome</keyword>
<feature type="chain" id="PRO_5037704968" description="Lipoprotein" evidence="1">
    <location>
        <begin position="25"/>
        <end position="269"/>
    </location>
</feature>
<evidence type="ECO:0000313" key="3">
    <source>
        <dbReference type="Proteomes" id="UP000774750"/>
    </source>
</evidence>
<comment type="caution">
    <text evidence="2">The sequence shown here is derived from an EMBL/GenBank/DDBJ whole genome shotgun (WGS) entry which is preliminary data.</text>
</comment>